<organism evidence="1">
    <name type="scientific">marine sediment metagenome</name>
    <dbReference type="NCBI Taxonomy" id="412755"/>
    <lineage>
        <taxon>unclassified sequences</taxon>
        <taxon>metagenomes</taxon>
        <taxon>ecological metagenomes</taxon>
    </lineage>
</organism>
<dbReference type="AlphaFoldDB" id="X0UEW6"/>
<proteinExistence type="predicted"/>
<reference evidence="1" key="1">
    <citation type="journal article" date="2014" name="Front. Microbiol.">
        <title>High frequency of phylogenetically diverse reductive dehalogenase-homologous genes in deep subseafloor sedimentary metagenomes.</title>
        <authorList>
            <person name="Kawai M."/>
            <person name="Futagami T."/>
            <person name="Toyoda A."/>
            <person name="Takaki Y."/>
            <person name="Nishi S."/>
            <person name="Hori S."/>
            <person name="Arai W."/>
            <person name="Tsubouchi T."/>
            <person name="Morono Y."/>
            <person name="Uchiyama I."/>
            <person name="Ito T."/>
            <person name="Fujiyama A."/>
            <person name="Inagaki F."/>
            <person name="Takami H."/>
        </authorList>
    </citation>
    <scope>NUCLEOTIDE SEQUENCE</scope>
    <source>
        <strain evidence="1">Expedition CK06-06</strain>
    </source>
</reference>
<gene>
    <name evidence="1" type="ORF">S01H1_32558</name>
</gene>
<name>X0UEW6_9ZZZZ</name>
<dbReference type="EMBL" id="BARS01020166">
    <property type="protein sequence ID" value="GAG04140.1"/>
    <property type="molecule type" value="Genomic_DNA"/>
</dbReference>
<protein>
    <recommendedName>
        <fullName evidence="2">DUF3168 domain-containing protein</fullName>
    </recommendedName>
</protein>
<sequence length="149" mass="16806">MAERKTIFRDLLFFLKDQLSTNITDPIDAIRGTNSAFIMTSFPEREVKYPLITLEITNVEESRAGMQTSFMDISLTVEIRIWSKSVAQSDKLAQEILDELADIQFTTSTGSVANDFHDFTVGSVVRVDSPGKGGIKSRIIQISYRFFNL</sequence>
<evidence type="ECO:0000313" key="1">
    <source>
        <dbReference type="EMBL" id="GAG04140.1"/>
    </source>
</evidence>
<comment type="caution">
    <text evidence="1">The sequence shown here is derived from an EMBL/GenBank/DDBJ whole genome shotgun (WGS) entry which is preliminary data.</text>
</comment>
<accession>X0UEW6</accession>
<evidence type="ECO:0008006" key="2">
    <source>
        <dbReference type="Google" id="ProtNLM"/>
    </source>
</evidence>